<proteinExistence type="predicted"/>
<dbReference type="InterPro" id="IPR038704">
    <property type="entry name" value="YEAST_sf"/>
</dbReference>
<feature type="domain" description="YEATS" evidence="6">
    <location>
        <begin position="8"/>
        <end position="154"/>
    </location>
</feature>
<dbReference type="PROSITE" id="PS51037">
    <property type="entry name" value="YEATS"/>
    <property type="match status" value="1"/>
</dbReference>
<evidence type="ECO:0000313" key="7">
    <source>
        <dbReference type="EMBL" id="CEF61970.1"/>
    </source>
</evidence>
<dbReference type="CTD" id="36374335"/>
<dbReference type="PANTHER" id="PTHR47573">
    <property type="entry name" value="PROTEIN AF-9 HOMOLOG"/>
    <property type="match status" value="1"/>
</dbReference>
<dbReference type="Gene3D" id="2.60.40.1970">
    <property type="entry name" value="YEATS domain"/>
    <property type="match status" value="1"/>
</dbReference>
<dbReference type="InterPro" id="IPR055129">
    <property type="entry name" value="YEATS_dom"/>
</dbReference>
<keyword evidence="1" id="KW-0805">Transcription regulation</keyword>
<keyword evidence="5" id="KW-0175">Coiled coil</keyword>
<dbReference type="RefSeq" id="XP_024501172.1">
    <property type="nucleotide sequence ID" value="XM_024647056.1"/>
</dbReference>
<comment type="subcellular location">
    <subcellularLocation>
        <location evidence="4">Nucleus</location>
    </subcellularLocation>
</comment>
<evidence type="ECO:0000259" key="6">
    <source>
        <dbReference type="PROSITE" id="PS51037"/>
    </source>
</evidence>
<dbReference type="GeneID" id="36374335"/>
<keyword evidence="2" id="KW-0804">Transcription</keyword>
<evidence type="ECO:0000313" key="10">
    <source>
        <dbReference type="WormBase" id="SRAE_1000024600"/>
    </source>
</evidence>
<reference evidence="7" key="1">
    <citation type="submission" date="2014-09" db="EMBL/GenBank/DDBJ databases">
        <authorList>
            <person name="Aslett A.Martin."/>
        </authorList>
    </citation>
    <scope>NUCLEOTIDE SEQUENCE</scope>
    <source>
        <strain evidence="7">ED321 Heterogonic</strain>
    </source>
</reference>
<dbReference type="STRING" id="34506.A0A090KWT3"/>
<dbReference type="WormBase" id="SRAE_1000024600">
    <property type="protein sequence ID" value="SRP10801"/>
    <property type="gene ID" value="WBGene00256840"/>
</dbReference>
<evidence type="ECO:0000313" key="8">
    <source>
        <dbReference type="Proteomes" id="UP000035682"/>
    </source>
</evidence>
<gene>
    <name evidence="7 9 10" type="ORF">SRAE_1000024600</name>
</gene>
<dbReference type="InterPro" id="IPR005033">
    <property type="entry name" value="YEATS"/>
</dbReference>
<evidence type="ECO:0000256" key="4">
    <source>
        <dbReference type="PROSITE-ProRule" id="PRU00376"/>
    </source>
</evidence>
<keyword evidence="8" id="KW-1185">Reference proteome</keyword>
<dbReference type="Pfam" id="PF03366">
    <property type="entry name" value="YEATS"/>
    <property type="match status" value="1"/>
</dbReference>
<feature type="coiled-coil region" evidence="5">
    <location>
        <begin position="177"/>
        <end position="229"/>
    </location>
</feature>
<evidence type="ECO:0000256" key="3">
    <source>
        <dbReference type="ARBA" id="ARBA00023242"/>
    </source>
</evidence>
<protein>
    <submittedName>
        <fullName evidence="7 9">Gas41</fullName>
    </submittedName>
</protein>
<dbReference type="AlphaFoldDB" id="A0A090KWT3"/>
<dbReference type="Proteomes" id="UP000035682">
    <property type="component" value="Unplaced"/>
</dbReference>
<dbReference type="OMA" id="FTLHESY"/>
<evidence type="ECO:0000256" key="2">
    <source>
        <dbReference type="ARBA" id="ARBA00023163"/>
    </source>
</evidence>
<sequence length="232" mass="27099">MDYNIQERKKGFKIIKPIIIGNIAKPLDEPITDTSGKSRTHEWTIFVKPYLNEDISKYVKKVQFKLHESYENNVKVVDSAPFQVCETCWAESEVMIKIFFVDTAEKPVTLYHYVRIREDGATFVGSDGTVAAEHYDELIFKEPSALMERCLVEAVKKNELHNNQFRTNFEDIKRIQMDQIVKARETIRREIDDLKKSIIDGQELLRIKSEELQNILNSKEDEIVTVKQEEVK</sequence>
<evidence type="ECO:0000256" key="5">
    <source>
        <dbReference type="SAM" id="Coils"/>
    </source>
</evidence>
<reference evidence="9" key="3">
    <citation type="submission" date="2020-12" db="UniProtKB">
        <authorList>
            <consortium name="WormBaseParasite"/>
        </authorList>
    </citation>
    <scope>IDENTIFICATION</scope>
</reference>
<evidence type="ECO:0000313" key="9">
    <source>
        <dbReference type="WBParaSite" id="SRAE_1000024600.1"/>
    </source>
</evidence>
<accession>A0A090KWT3</accession>
<dbReference type="EMBL" id="LN609528">
    <property type="protein sequence ID" value="CEF61970.1"/>
    <property type="molecule type" value="Genomic_DNA"/>
</dbReference>
<evidence type="ECO:0000256" key="1">
    <source>
        <dbReference type="ARBA" id="ARBA00023015"/>
    </source>
</evidence>
<keyword evidence="3 4" id="KW-0539">Nucleus</keyword>
<name>A0A090KWT3_STRRB</name>
<dbReference type="GO" id="GO:0005634">
    <property type="term" value="C:nucleus"/>
    <property type="evidence" value="ECO:0007669"/>
    <property type="project" value="UniProtKB-SubCell"/>
</dbReference>
<dbReference type="GO" id="GO:0006355">
    <property type="term" value="P:regulation of DNA-templated transcription"/>
    <property type="evidence" value="ECO:0007669"/>
    <property type="project" value="InterPro"/>
</dbReference>
<organism evidence="7">
    <name type="scientific">Strongyloides ratti</name>
    <name type="common">Parasitic roundworm</name>
    <dbReference type="NCBI Taxonomy" id="34506"/>
    <lineage>
        <taxon>Eukaryota</taxon>
        <taxon>Metazoa</taxon>
        <taxon>Ecdysozoa</taxon>
        <taxon>Nematoda</taxon>
        <taxon>Chromadorea</taxon>
        <taxon>Rhabditida</taxon>
        <taxon>Tylenchina</taxon>
        <taxon>Panagrolaimomorpha</taxon>
        <taxon>Strongyloidoidea</taxon>
        <taxon>Strongyloididae</taxon>
        <taxon>Strongyloides</taxon>
    </lineage>
</organism>
<reference evidence="8" key="2">
    <citation type="submission" date="2014-09" db="EMBL/GenBank/DDBJ databases">
        <authorList>
            <person name="Martin A.A."/>
        </authorList>
    </citation>
    <scope>NUCLEOTIDE SEQUENCE</scope>
    <source>
        <strain evidence="8">ED321</strain>
    </source>
</reference>
<dbReference type="PANTHER" id="PTHR47573:SF1">
    <property type="entry name" value="PROTEIN AF-9 HOMOLOG"/>
    <property type="match status" value="1"/>
</dbReference>
<dbReference type="eggNOG" id="KOG3149">
    <property type="taxonomic scope" value="Eukaryota"/>
</dbReference>
<dbReference type="WBParaSite" id="SRAE_1000024600.1">
    <property type="protein sequence ID" value="SRAE_1000024600.1"/>
    <property type="gene ID" value="WBGene00256840"/>
</dbReference>
<dbReference type="OrthoDB" id="16041at2759"/>